<dbReference type="SUPFAM" id="SSF46785">
    <property type="entry name" value="Winged helix' DNA-binding domain"/>
    <property type="match status" value="1"/>
</dbReference>
<evidence type="ECO:0000313" key="8">
    <source>
        <dbReference type="EMBL" id="KSU47493.1"/>
    </source>
</evidence>
<dbReference type="GO" id="GO:0003677">
    <property type="term" value="F:DNA binding"/>
    <property type="evidence" value="ECO:0007669"/>
    <property type="project" value="UniProtKB-KW"/>
</dbReference>
<dbReference type="Gene3D" id="3.40.50.2020">
    <property type="match status" value="1"/>
</dbReference>
<evidence type="ECO:0000313" key="10">
    <source>
        <dbReference type="EMBL" id="MEI4464040.1"/>
    </source>
</evidence>
<evidence type="ECO:0000256" key="5">
    <source>
        <dbReference type="ARBA" id="ARBA00049656"/>
    </source>
</evidence>
<feature type="domain" description="Phosphoribosyltransferase" evidence="6">
    <location>
        <begin position="111"/>
        <end position="250"/>
    </location>
</feature>
<dbReference type="Proteomes" id="UP001387110">
    <property type="component" value="Unassembled WGS sequence"/>
</dbReference>
<dbReference type="EMBL" id="JBAWKY010000009">
    <property type="protein sequence ID" value="MEI4464040.1"/>
    <property type="molecule type" value="Genomic_DNA"/>
</dbReference>
<organism evidence="8 11">
    <name type="scientific">Exiguobacterium indicum</name>
    <dbReference type="NCBI Taxonomy" id="296995"/>
    <lineage>
        <taxon>Bacteria</taxon>
        <taxon>Bacillati</taxon>
        <taxon>Bacillota</taxon>
        <taxon>Bacilli</taxon>
        <taxon>Bacillales</taxon>
        <taxon>Bacillales Family XII. Incertae Sedis</taxon>
        <taxon>Exiguobacterium</taxon>
    </lineage>
</organism>
<keyword evidence="2" id="KW-0805">Transcription regulation</keyword>
<dbReference type="SUPFAM" id="SSF53271">
    <property type="entry name" value="PRTase-like"/>
    <property type="match status" value="1"/>
</dbReference>
<comment type="subunit">
    <text evidence="1">Homodimer.</text>
</comment>
<dbReference type="AlphaFoldDB" id="A0A0V8GB65"/>
<reference evidence="10 13" key="3">
    <citation type="submission" date="2023-12" db="EMBL/GenBank/DDBJ databases">
        <authorList>
            <person name="Easwaran N."/>
            <person name="Lazarus H.P.S."/>
        </authorList>
    </citation>
    <scope>NUCLEOTIDE SEQUENCE [LARGE SCALE GENOMIC DNA]</scope>
    <source>
        <strain evidence="10 13">VIT-2023</strain>
    </source>
</reference>
<evidence type="ECO:0000313" key="11">
    <source>
        <dbReference type="Proteomes" id="UP000053797"/>
    </source>
</evidence>
<dbReference type="InterPro" id="IPR036388">
    <property type="entry name" value="WH-like_DNA-bd_sf"/>
</dbReference>
<keyword evidence="4" id="KW-0804">Transcription</keyword>
<dbReference type="InterPro" id="IPR036390">
    <property type="entry name" value="WH_DNA-bd_sf"/>
</dbReference>
<name>A0A0V8GB65_9BACL</name>
<dbReference type="Gene3D" id="1.10.10.10">
    <property type="entry name" value="Winged helix-like DNA-binding domain superfamily/Winged helix DNA-binding domain"/>
    <property type="match status" value="1"/>
</dbReference>
<dbReference type="GO" id="GO:0045892">
    <property type="term" value="P:negative regulation of DNA-templated transcription"/>
    <property type="evidence" value="ECO:0007669"/>
    <property type="project" value="InterPro"/>
</dbReference>
<dbReference type="EMBL" id="LDQV01000010">
    <property type="protein sequence ID" value="KTR28051.1"/>
    <property type="molecule type" value="Genomic_DNA"/>
</dbReference>
<dbReference type="EMBL" id="LNQL01000009">
    <property type="protein sequence ID" value="KSU47493.1"/>
    <property type="molecule type" value="Genomic_DNA"/>
</dbReference>
<feature type="domain" description="Bacterial purine repressor N-terminal" evidence="7">
    <location>
        <begin position="4"/>
        <end position="73"/>
    </location>
</feature>
<evidence type="ECO:0000259" key="6">
    <source>
        <dbReference type="Pfam" id="PF00156"/>
    </source>
</evidence>
<evidence type="ECO:0000256" key="1">
    <source>
        <dbReference type="ARBA" id="ARBA00011738"/>
    </source>
</evidence>
<sequence length="279" mass="30515">MKIRRSGRLVDMTRYLLDHPHHLVSLTIFAERYKSAKSSISEDLDIVSEMLEHEGTGRLVTVPGAAGGVMFIPTWSSKKALPFIDDLCERVARPDRLLPGGYLYLTDLLGDPKMVKQMGQVFASVFSQKKVDVVMTIATKGIPLAYAVAEQLGVPFVIVRSDSRVTEGSTVSINYVSGSSKAIRTMALARRSLPRGANVLLIDDFMKAGGTIRGMMSLLSEFEAKVAGVGVLIEAEGAEKKMVNEYVSLMKLADVDVDLGQIQVKRGNVDHYFSEAETT</sequence>
<evidence type="ECO:0000256" key="3">
    <source>
        <dbReference type="ARBA" id="ARBA00023125"/>
    </source>
</evidence>
<evidence type="ECO:0000313" key="13">
    <source>
        <dbReference type="Proteomes" id="UP001387110"/>
    </source>
</evidence>
<dbReference type="OrthoDB" id="4213751at2"/>
<dbReference type="NCBIfam" id="TIGR01743">
    <property type="entry name" value="purR_Bsub"/>
    <property type="match status" value="1"/>
</dbReference>
<evidence type="ECO:0000259" key="7">
    <source>
        <dbReference type="Pfam" id="PF09182"/>
    </source>
</evidence>
<evidence type="ECO:0000313" key="9">
    <source>
        <dbReference type="EMBL" id="KTR28051.1"/>
    </source>
</evidence>
<keyword evidence="3" id="KW-0238">DNA-binding</keyword>
<dbReference type="Proteomes" id="UP000072605">
    <property type="component" value="Unassembled WGS sequence"/>
</dbReference>
<protein>
    <submittedName>
        <fullName evidence="10">Pur operon repressor</fullName>
    </submittedName>
    <submittedName>
        <fullName evidence="9">Purine operon repressor</fullName>
    </submittedName>
    <submittedName>
        <fullName evidence="8">Transcriptional regulator</fullName>
    </submittedName>
</protein>
<proteinExistence type="inferred from homology"/>
<reference evidence="9 12" key="2">
    <citation type="journal article" date="2016" name="Front. Microbiol.">
        <title>Genomic Resource of Rice Seed Associated Bacteria.</title>
        <authorList>
            <person name="Midha S."/>
            <person name="Bansal K."/>
            <person name="Sharma S."/>
            <person name="Kumar N."/>
            <person name="Patil P.P."/>
            <person name="Chaudhry V."/>
            <person name="Patil P.B."/>
        </authorList>
    </citation>
    <scope>NUCLEOTIDE SEQUENCE [LARGE SCALE GENOMIC DNA]</scope>
    <source>
        <strain evidence="9 12">RSA11</strain>
    </source>
</reference>
<dbReference type="RefSeq" id="WP_023466544.1">
    <property type="nucleotide sequence ID" value="NZ_FMYN01000009.1"/>
</dbReference>
<gene>
    <name evidence="10" type="primary">purR</name>
    <name evidence="8" type="ORF">AS033_16480</name>
    <name evidence="9" type="ORF">RSA11_02680</name>
    <name evidence="10" type="ORF">SZL87_16560</name>
</gene>
<comment type="similarity">
    <text evidence="5">Belongs to the purine/pyrimidine phosphoribosyltransferase family. PurR subfamily.</text>
</comment>
<comment type="caution">
    <text evidence="8">The sequence shown here is derived from an EMBL/GenBank/DDBJ whole genome shotgun (WGS) entry which is preliminary data.</text>
</comment>
<keyword evidence="13" id="KW-1185">Reference proteome</keyword>
<dbReference type="GeneID" id="90838955"/>
<reference evidence="8 11" key="1">
    <citation type="journal article" date="2015" name="Int. J. Syst. Evol. Microbiol.">
        <title>Exiguobacterium enclense sp. nov., isolated from sediment.</title>
        <authorList>
            <person name="Dastager S.G."/>
            <person name="Mawlankar R."/>
            <person name="Sonalkar V.V."/>
            <person name="Thorat M.N."/>
            <person name="Mual P."/>
            <person name="Verma A."/>
            <person name="Krishnamurthi S."/>
            <person name="Tang S.K."/>
            <person name="Li W.J."/>
        </authorList>
    </citation>
    <scope>NUCLEOTIDE SEQUENCE [LARGE SCALE GENOMIC DNA]</scope>
    <source>
        <strain evidence="8 11">NIO-1109</strain>
    </source>
</reference>
<dbReference type="Pfam" id="PF09182">
    <property type="entry name" value="PuR_N"/>
    <property type="match status" value="1"/>
</dbReference>
<dbReference type="InterPro" id="IPR050118">
    <property type="entry name" value="Pur/Pyrimidine_PRTase"/>
</dbReference>
<dbReference type="InterPro" id="IPR010078">
    <property type="entry name" value="PurR_Bsub"/>
</dbReference>
<evidence type="ECO:0000313" key="12">
    <source>
        <dbReference type="Proteomes" id="UP000072605"/>
    </source>
</evidence>
<dbReference type="PANTHER" id="PTHR43864:SF2">
    <property type="entry name" value="PUR OPERON REPRESSOR"/>
    <property type="match status" value="1"/>
</dbReference>
<evidence type="ECO:0000256" key="2">
    <source>
        <dbReference type="ARBA" id="ARBA00023015"/>
    </source>
</evidence>
<dbReference type="PANTHER" id="PTHR43864">
    <property type="entry name" value="HYPOXANTHINE/GUANINE PHOSPHORIBOSYLTRANSFERASE"/>
    <property type="match status" value="1"/>
</dbReference>
<dbReference type="InterPro" id="IPR000836">
    <property type="entry name" value="PRTase_dom"/>
</dbReference>
<dbReference type="CDD" id="cd06223">
    <property type="entry name" value="PRTases_typeI"/>
    <property type="match status" value="1"/>
</dbReference>
<dbReference type="InterPro" id="IPR029057">
    <property type="entry name" value="PRTase-like"/>
</dbReference>
<evidence type="ECO:0000256" key="4">
    <source>
        <dbReference type="ARBA" id="ARBA00023163"/>
    </source>
</evidence>
<dbReference type="InterPro" id="IPR015265">
    <property type="entry name" value="PuR_N"/>
</dbReference>
<dbReference type="Proteomes" id="UP000053797">
    <property type="component" value="Unassembled WGS sequence"/>
</dbReference>
<accession>A0A0V8GB65</accession>
<dbReference type="GO" id="GO:0045982">
    <property type="term" value="P:negative regulation of purine nucleobase metabolic process"/>
    <property type="evidence" value="ECO:0007669"/>
    <property type="project" value="InterPro"/>
</dbReference>
<dbReference type="Pfam" id="PF00156">
    <property type="entry name" value="Pribosyltran"/>
    <property type="match status" value="1"/>
</dbReference>